<proteinExistence type="inferred from homology"/>
<reference evidence="6" key="1">
    <citation type="journal article" date="2023" name="Mol. Phylogenet. Evol.">
        <title>Genome-scale phylogeny and comparative genomics of the fungal order Sordariales.</title>
        <authorList>
            <person name="Hensen N."/>
            <person name="Bonometti L."/>
            <person name="Westerberg I."/>
            <person name="Brannstrom I.O."/>
            <person name="Guillou S."/>
            <person name="Cros-Aarteil S."/>
            <person name="Calhoun S."/>
            <person name="Haridas S."/>
            <person name="Kuo A."/>
            <person name="Mondo S."/>
            <person name="Pangilinan J."/>
            <person name="Riley R."/>
            <person name="LaButti K."/>
            <person name="Andreopoulos B."/>
            <person name="Lipzen A."/>
            <person name="Chen C."/>
            <person name="Yan M."/>
            <person name="Daum C."/>
            <person name="Ng V."/>
            <person name="Clum A."/>
            <person name="Steindorff A."/>
            <person name="Ohm R.A."/>
            <person name="Martin F."/>
            <person name="Silar P."/>
            <person name="Natvig D.O."/>
            <person name="Lalanne C."/>
            <person name="Gautier V."/>
            <person name="Ament-Velasquez S.L."/>
            <person name="Kruys A."/>
            <person name="Hutchinson M.I."/>
            <person name="Powell A.J."/>
            <person name="Barry K."/>
            <person name="Miller A.N."/>
            <person name="Grigoriev I.V."/>
            <person name="Debuchy R."/>
            <person name="Gladieux P."/>
            <person name="Hiltunen Thoren M."/>
            <person name="Johannesson H."/>
        </authorList>
    </citation>
    <scope>NUCLEOTIDE SEQUENCE [LARGE SCALE GENOMIC DNA]</scope>
    <source>
        <strain evidence="6">CBS 340.73</strain>
    </source>
</reference>
<evidence type="ECO:0000313" key="5">
    <source>
        <dbReference type="EMBL" id="KAK3940275.1"/>
    </source>
</evidence>
<accession>A0AAN6N7J0</accession>
<dbReference type="Pfam" id="PF01165">
    <property type="entry name" value="Ribosomal_S21"/>
    <property type="match status" value="1"/>
</dbReference>
<dbReference type="InterPro" id="IPR052837">
    <property type="entry name" value="Mitoribosomal_bS21"/>
</dbReference>
<evidence type="ECO:0000256" key="4">
    <source>
        <dbReference type="SAM" id="MobiDB-lite"/>
    </source>
</evidence>
<evidence type="ECO:0000313" key="6">
    <source>
        <dbReference type="Proteomes" id="UP001303473"/>
    </source>
</evidence>
<dbReference type="EMBL" id="MU853798">
    <property type="protein sequence ID" value="KAK3940275.1"/>
    <property type="molecule type" value="Genomic_DNA"/>
</dbReference>
<keyword evidence="6" id="KW-1185">Reference proteome</keyword>
<dbReference type="GO" id="GO:0003735">
    <property type="term" value="F:structural constituent of ribosome"/>
    <property type="evidence" value="ECO:0007669"/>
    <property type="project" value="InterPro"/>
</dbReference>
<keyword evidence="2" id="KW-0689">Ribosomal protein</keyword>
<evidence type="ECO:0008006" key="7">
    <source>
        <dbReference type="Google" id="ProtNLM"/>
    </source>
</evidence>
<protein>
    <recommendedName>
        <fullName evidence="7">Ribosomal protein S21</fullName>
    </recommendedName>
</protein>
<dbReference type="GO" id="GO:0070124">
    <property type="term" value="P:mitochondrial translational initiation"/>
    <property type="evidence" value="ECO:0007669"/>
    <property type="project" value="TreeGrafter"/>
</dbReference>
<dbReference type="AlphaFoldDB" id="A0AAN6N7J0"/>
<evidence type="ECO:0000256" key="2">
    <source>
        <dbReference type="ARBA" id="ARBA00022980"/>
    </source>
</evidence>
<evidence type="ECO:0000256" key="1">
    <source>
        <dbReference type="ARBA" id="ARBA00006640"/>
    </source>
</evidence>
<dbReference type="InterPro" id="IPR001911">
    <property type="entry name" value="Ribosomal_bS21"/>
</dbReference>
<dbReference type="PANTHER" id="PTHR41237">
    <property type="entry name" value="37S RIBOSOMAL PROTEIN MRP21, MITOCHONDRIAL"/>
    <property type="match status" value="1"/>
</dbReference>
<sequence>MEVRHAVQSVFCRSLAARSAARPAASLLVPIWRQQRQLSTSPAFCAASPTSAADKLRQGLKLPPRPPPLPRQQPAPATPASQTSTETAAATSGAAKDDAFSLPDLIQSDADKTMEFWNANEFLARHGVAKEEELRLRPSTGRTVHVSGHVDVARSFTLLERVVRQNKVRNDLFRQRFHERPGLKRKRLKSERWVRRFKDGFRATVSRVMELRKQGW</sequence>
<comment type="similarity">
    <text evidence="1">Belongs to the bacterial ribosomal protein bS21 family.</text>
</comment>
<evidence type="ECO:0000256" key="3">
    <source>
        <dbReference type="ARBA" id="ARBA00023274"/>
    </source>
</evidence>
<gene>
    <name evidence="5" type="ORF">QBC46DRAFT_385739</name>
</gene>
<name>A0AAN6N7J0_9PEZI</name>
<feature type="compositionally biased region" description="Pro residues" evidence="4">
    <location>
        <begin position="63"/>
        <end position="77"/>
    </location>
</feature>
<feature type="compositionally biased region" description="Low complexity" evidence="4">
    <location>
        <begin position="78"/>
        <end position="94"/>
    </location>
</feature>
<organism evidence="5 6">
    <name type="scientific">Diplogelasinospora grovesii</name>
    <dbReference type="NCBI Taxonomy" id="303347"/>
    <lineage>
        <taxon>Eukaryota</taxon>
        <taxon>Fungi</taxon>
        <taxon>Dikarya</taxon>
        <taxon>Ascomycota</taxon>
        <taxon>Pezizomycotina</taxon>
        <taxon>Sordariomycetes</taxon>
        <taxon>Sordariomycetidae</taxon>
        <taxon>Sordariales</taxon>
        <taxon>Diplogelasinosporaceae</taxon>
        <taxon>Diplogelasinospora</taxon>
    </lineage>
</organism>
<comment type="caution">
    <text evidence="5">The sequence shown here is derived from an EMBL/GenBank/DDBJ whole genome shotgun (WGS) entry which is preliminary data.</text>
</comment>
<dbReference type="PANTHER" id="PTHR41237:SF1">
    <property type="entry name" value="SMALL RIBOSOMAL SUBUNIT PROTEIN BS21M"/>
    <property type="match status" value="1"/>
</dbReference>
<keyword evidence="3" id="KW-0687">Ribonucleoprotein</keyword>
<feature type="region of interest" description="Disordered" evidence="4">
    <location>
        <begin position="54"/>
        <end position="95"/>
    </location>
</feature>
<dbReference type="GO" id="GO:0005763">
    <property type="term" value="C:mitochondrial small ribosomal subunit"/>
    <property type="evidence" value="ECO:0007669"/>
    <property type="project" value="TreeGrafter"/>
</dbReference>
<dbReference type="Proteomes" id="UP001303473">
    <property type="component" value="Unassembled WGS sequence"/>
</dbReference>